<evidence type="ECO:0000313" key="1">
    <source>
        <dbReference type="EMBL" id="MET6990345.1"/>
    </source>
</evidence>
<proteinExistence type="predicted"/>
<keyword evidence="2" id="KW-1185">Reference proteome</keyword>
<dbReference type="RefSeq" id="WP_354614748.1">
    <property type="nucleotide sequence ID" value="NZ_JBEXAE010000003.1"/>
</dbReference>
<evidence type="ECO:0000313" key="2">
    <source>
        <dbReference type="Proteomes" id="UP001549799"/>
    </source>
</evidence>
<dbReference type="EMBL" id="JBEXAE010000003">
    <property type="protein sequence ID" value="MET6990345.1"/>
    <property type="molecule type" value="Genomic_DNA"/>
</dbReference>
<organism evidence="1 2">
    <name type="scientific">Sediminicola arcticus</name>
    <dbReference type="NCBI Taxonomy" id="1574308"/>
    <lineage>
        <taxon>Bacteria</taxon>
        <taxon>Pseudomonadati</taxon>
        <taxon>Bacteroidota</taxon>
        <taxon>Flavobacteriia</taxon>
        <taxon>Flavobacteriales</taxon>
        <taxon>Flavobacteriaceae</taxon>
        <taxon>Sediminicola</taxon>
    </lineage>
</organism>
<sequence>MPIPENLDVFYFSLKASEPCHDWPAGLKSMWWDVKGNWEASHTIAQEISSQDGS</sequence>
<name>A0ABV2SV32_9FLAO</name>
<comment type="caution">
    <text evidence="1">The sequence shown here is derived from an EMBL/GenBank/DDBJ whole genome shotgun (WGS) entry which is preliminary data.</text>
</comment>
<accession>A0ABV2SV32</accession>
<reference evidence="1 2" key="1">
    <citation type="submission" date="2024-07" db="EMBL/GenBank/DDBJ databases">
        <title>The genome sequence of type strain Sediminicola arcticus GDMCC 1.2805.</title>
        <authorList>
            <person name="Liu Y."/>
        </authorList>
    </citation>
    <scope>NUCLEOTIDE SEQUENCE [LARGE SCALE GENOMIC DNA]</scope>
    <source>
        <strain evidence="1 2">GDMCC 1.2805</strain>
    </source>
</reference>
<dbReference type="Proteomes" id="UP001549799">
    <property type="component" value="Unassembled WGS sequence"/>
</dbReference>
<protein>
    <submittedName>
        <fullName evidence="1">Uncharacterized protein</fullName>
    </submittedName>
</protein>
<gene>
    <name evidence="1" type="ORF">ABXZ36_06765</name>
</gene>